<protein>
    <submittedName>
        <fullName evidence="1">Uncharacterized protein</fullName>
    </submittedName>
</protein>
<reference evidence="1" key="1">
    <citation type="submission" date="2021-07" db="EMBL/GenBank/DDBJ databases">
        <authorList>
            <person name="Durling M."/>
        </authorList>
    </citation>
    <scope>NUCLEOTIDE SEQUENCE</scope>
</reference>
<name>A0A9N9M014_9HELO</name>
<organism evidence="1 2">
    <name type="scientific">Hymenoscyphus albidus</name>
    <dbReference type="NCBI Taxonomy" id="595503"/>
    <lineage>
        <taxon>Eukaryota</taxon>
        <taxon>Fungi</taxon>
        <taxon>Dikarya</taxon>
        <taxon>Ascomycota</taxon>
        <taxon>Pezizomycotina</taxon>
        <taxon>Leotiomycetes</taxon>
        <taxon>Helotiales</taxon>
        <taxon>Helotiaceae</taxon>
        <taxon>Hymenoscyphus</taxon>
    </lineage>
</organism>
<dbReference type="AlphaFoldDB" id="A0A9N9M014"/>
<dbReference type="Proteomes" id="UP000701801">
    <property type="component" value="Unassembled WGS sequence"/>
</dbReference>
<evidence type="ECO:0000313" key="2">
    <source>
        <dbReference type="Proteomes" id="UP000701801"/>
    </source>
</evidence>
<gene>
    <name evidence="1" type="ORF">HYALB_00013932</name>
</gene>
<evidence type="ECO:0000313" key="1">
    <source>
        <dbReference type="EMBL" id="CAG8981547.1"/>
    </source>
</evidence>
<dbReference type="EMBL" id="CAJVRM010000489">
    <property type="protein sequence ID" value="CAG8981547.1"/>
    <property type="molecule type" value="Genomic_DNA"/>
</dbReference>
<comment type="caution">
    <text evidence="1">The sequence shown here is derived from an EMBL/GenBank/DDBJ whole genome shotgun (WGS) entry which is preliminary data.</text>
</comment>
<keyword evidence="2" id="KW-1185">Reference proteome</keyword>
<dbReference type="Gene3D" id="3.40.50.300">
    <property type="entry name" value="P-loop containing nucleotide triphosphate hydrolases"/>
    <property type="match status" value="1"/>
</dbReference>
<accession>A0A9N9M014</accession>
<dbReference type="SUPFAM" id="SSF52540">
    <property type="entry name" value="P-loop containing nucleoside triphosphate hydrolases"/>
    <property type="match status" value="1"/>
</dbReference>
<proteinExistence type="predicted"/>
<sequence length="92" mass="10118">MEVGNTLANTVAIVAMESNAKLCEMIQYLARPHRLGQMNHQVHCYVTYSEGTIEEKQMERNKSNLHVAAFTDAMGMSPVVISSDESDGSDKG</sequence>
<dbReference type="InterPro" id="IPR027417">
    <property type="entry name" value="P-loop_NTPase"/>
</dbReference>